<dbReference type="Proteomes" id="UP000256774">
    <property type="component" value="Unassembled WGS sequence"/>
</dbReference>
<gene>
    <name evidence="3" type="ORF">DFR26_0122</name>
</gene>
<comment type="caution">
    <text evidence="3">The sequence shown here is derived from an EMBL/GenBank/DDBJ whole genome shotgun (WGS) entry which is preliminary data.</text>
</comment>
<dbReference type="CDD" id="cd00093">
    <property type="entry name" value="HTH_XRE"/>
    <property type="match status" value="1"/>
</dbReference>
<evidence type="ECO:0000256" key="1">
    <source>
        <dbReference type="ARBA" id="ARBA00023125"/>
    </source>
</evidence>
<dbReference type="GO" id="GO:0003677">
    <property type="term" value="F:DNA binding"/>
    <property type="evidence" value="ECO:0007669"/>
    <property type="project" value="UniProtKB-KW"/>
</dbReference>
<dbReference type="InterPro" id="IPR010982">
    <property type="entry name" value="Lambda_DNA-bd_dom_sf"/>
</dbReference>
<dbReference type="Gene3D" id="1.10.260.40">
    <property type="entry name" value="lambda repressor-like DNA-binding domains"/>
    <property type="match status" value="1"/>
</dbReference>
<dbReference type="EMBL" id="QUNR01000001">
    <property type="protein sequence ID" value="REH39927.1"/>
    <property type="molecule type" value="Genomic_DNA"/>
</dbReference>
<accession>A0A3E0H891</accession>
<evidence type="ECO:0000259" key="2">
    <source>
        <dbReference type="PROSITE" id="PS50943"/>
    </source>
</evidence>
<dbReference type="AlphaFoldDB" id="A0A3E0H891"/>
<keyword evidence="4" id="KW-1185">Reference proteome</keyword>
<dbReference type="GO" id="GO:0003700">
    <property type="term" value="F:DNA-binding transcription factor activity"/>
    <property type="evidence" value="ECO:0007669"/>
    <property type="project" value="TreeGrafter"/>
</dbReference>
<organism evidence="3 4">
    <name type="scientific">Paraperlucidibaca baekdonensis</name>
    <dbReference type="NCBI Taxonomy" id="748120"/>
    <lineage>
        <taxon>Bacteria</taxon>
        <taxon>Pseudomonadati</taxon>
        <taxon>Pseudomonadota</taxon>
        <taxon>Gammaproteobacteria</taxon>
        <taxon>Moraxellales</taxon>
        <taxon>Moraxellaceae</taxon>
        <taxon>Paraperlucidibaca</taxon>
    </lineage>
</organism>
<dbReference type="PROSITE" id="PS50943">
    <property type="entry name" value="HTH_CROC1"/>
    <property type="match status" value="1"/>
</dbReference>
<reference evidence="3 4" key="1">
    <citation type="submission" date="2018-08" db="EMBL/GenBank/DDBJ databases">
        <title>Genomic Encyclopedia of Type Strains, Phase IV (KMG-IV): sequencing the most valuable type-strain genomes for metagenomic binning, comparative biology and taxonomic classification.</title>
        <authorList>
            <person name="Goeker M."/>
        </authorList>
    </citation>
    <scope>NUCLEOTIDE SEQUENCE [LARGE SCALE GENOMIC DNA]</scope>
    <source>
        <strain evidence="3 4">DSM 26022</strain>
    </source>
</reference>
<proteinExistence type="predicted"/>
<dbReference type="SMART" id="SM00530">
    <property type="entry name" value="HTH_XRE"/>
    <property type="match status" value="1"/>
</dbReference>
<name>A0A3E0H891_9GAMM</name>
<dbReference type="InterPro" id="IPR001387">
    <property type="entry name" value="Cro/C1-type_HTH"/>
</dbReference>
<dbReference type="PANTHER" id="PTHR46797">
    <property type="entry name" value="HTH-TYPE TRANSCRIPTIONAL REGULATOR"/>
    <property type="match status" value="1"/>
</dbReference>
<dbReference type="Pfam" id="PF01381">
    <property type="entry name" value="HTH_3"/>
    <property type="match status" value="1"/>
</dbReference>
<dbReference type="SUPFAM" id="SSF47413">
    <property type="entry name" value="lambda repressor-like DNA-binding domains"/>
    <property type="match status" value="1"/>
</dbReference>
<protein>
    <submittedName>
        <fullName evidence="3">DNA-binding XRE family transcriptional regulator</fullName>
    </submittedName>
</protein>
<sequence>MEYAVADSHNRLMNEFIGQAIKQLRKSAYLSQEQLAHQLNSSTGRISNIERGSAMPSVRLLSEIAVVIGLPVSNIILLAEYLAEQTDLALKDVPSSYIVVQQRVMSSYNGLLPRDQRLVSELMESMKRCD</sequence>
<evidence type="ECO:0000313" key="3">
    <source>
        <dbReference type="EMBL" id="REH39927.1"/>
    </source>
</evidence>
<feature type="domain" description="HTH cro/C1-type" evidence="2">
    <location>
        <begin position="21"/>
        <end position="75"/>
    </location>
</feature>
<evidence type="ECO:0000313" key="4">
    <source>
        <dbReference type="Proteomes" id="UP000256774"/>
    </source>
</evidence>
<dbReference type="GO" id="GO:0005829">
    <property type="term" value="C:cytosol"/>
    <property type="evidence" value="ECO:0007669"/>
    <property type="project" value="TreeGrafter"/>
</dbReference>
<dbReference type="PANTHER" id="PTHR46797:SF1">
    <property type="entry name" value="METHYLPHOSPHONATE SYNTHASE"/>
    <property type="match status" value="1"/>
</dbReference>
<keyword evidence="1 3" id="KW-0238">DNA-binding</keyword>
<dbReference type="InterPro" id="IPR050807">
    <property type="entry name" value="TransReg_Diox_bact_type"/>
</dbReference>